<dbReference type="RefSeq" id="WP_380599997.1">
    <property type="nucleotide sequence ID" value="NZ_JBHSDU010000003.1"/>
</dbReference>
<dbReference type="PROSITE" id="PS50943">
    <property type="entry name" value="HTH_CROC1"/>
    <property type="match status" value="1"/>
</dbReference>
<reference evidence="3" key="1">
    <citation type="journal article" date="2019" name="Int. J. Syst. Evol. Microbiol.">
        <title>The Global Catalogue of Microorganisms (GCM) 10K type strain sequencing project: providing services to taxonomists for standard genome sequencing and annotation.</title>
        <authorList>
            <consortium name="The Broad Institute Genomics Platform"/>
            <consortium name="The Broad Institute Genome Sequencing Center for Infectious Disease"/>
            <person name="Wu L."/>
            <person name="Ma J."/>
        </authorList>
    </citation>
    <scope>NUCLEOTIDE SEQUENCE [LARGE SCALE GENOMIC DNA]</scope>
    <source>
        <strain evidence="3">CGMCC 1.10759</strain>
    </source>
</reference>
<dbReference type="InterPro" id="IPR001387">
    <property type="entry name" value="Cro/C1-type_HTH"/>
</dbReference>
<accession>A0ABV8SVP2</accession>
<name>A0ABV8SVP2_9GAMM</name>
<gene>
    <name evidence="2" type="ORF">ACFPN2_20820</name>
</gene>
<organism evidence="2 3">
    <name type="scientific">Steroidobacter flavus</name>
    <dbReference type="NCBI Taxonomy" id="1842136"/>
    <lineage>
        <taxon>Bacteria</taxon>
        <taxon>Pseudomonadati</taxon>
        <taxon>Pseudomonadota</taxon>
        <taxon>Gammaproteobacteria</taxon>
        <taxon>Steroidobacterales</taxon>
        <taxon>Steroidobacteraceae</taxon>
        <taxon>Steroidobacter</taxon>
    </lineage>
</organism>
<dbReference type="InterPro" id="IPR010982">
    <property type="entry name" value="Lambda_DNA-bd_dom_sf"/>
</dbReference>
<dbReference type="EMBL" id="JBHSDU010000003">
    <property type="protein sequence ID" value="MFC4311557.1"/>
    <property type="molecule type" value="Genomic_DNA"/>
</dbReference>
<proteinExistence type="predicted"/>
<evidence type="ECO:0000313" key="3">
    <source>
        <dbReference type="Proteomes" id="UP001595904"/>
    </source>
</evidence>
<dbReference type="SMART" id="SM00530">
    <property type="entry name" value="HTH_XRE"/>
    <property type="match status" value="1"/>
</dbReference>
<feature type="domain" description="HTH cro/C1-type" evidence="1">
    <location>
        <begin position="15"/>
        <end position="70"/>
    </location>
</feature>
<evidence type="ECO:0000259" key="1">
    <source>
        <dbReference type="PROSITE" id="PS50943"/>
    </source>
</evidence>
<protein>
    <submittedName>
        <fullName evidence="2">Helix-turn-helix domain-containing protein</fullName>
    </submittedName>
</protein>
<dbReference type="Pfam" id="PF01381">
    <property type="entry name" value="HTH_3"/>
    <property type="match status" value="1"/>
</dbReference>
<keyword evidence="3" id="KW-1185">Reference proteome</keyword>
<comment type="caution">
    <text evidence="2">The sequence shown here is derived from an EMBL/GenBank/DDBJ whole genome shotgun (WGS) entry which is preliminary data.</text>
</comment>
<dbReference type="CDD" id="cd00093">
    <property type="entry name" value="HTH_XRE"/>
    <property type="match status" value="1"/>
</dbReference>
<dbReference type="Gene3D" id="1.10.260.40">
    <property type="entry name" value="lambda repressor-like DNA-binding domains"/>
    <property type="match status" value="1"/>
</dbReference>
<dbReference type="SUPFAM" id="SSF47413">
    <property type="entry name" value="lambda repressor-like DNA-binding domains"/>
    <property type="match status" value="1"/>
</dbReference>
<sequence length="83" mass="9131">MNRKARSPDQIAAIVRQQRRDRGLSQAQLGELIGRRQATISKLEKGDAGIQLGTLFDVLAALDLELLVALRSTGTRNSIEDVF</sequence>
<evidence type="ECO:0000313" key="2">
    <source>
        <dbReference type="EMBL" id="MFC4311557.1"/>
    </source>
</evidence>
<dbReference type="Proteomes" id="UP001595904">
    <property type="component" value="Unassembled WGS sequence"/>
</dbReference>